<evidence type="ECO:0000313" key="5">
    <source>
        <dbReference type="EMBL" id="RNF18736.1"/>
    </source>
</evidence>
<dbReference type="InterPro" id="IPR002048">
    <property type="entry name" value="EF_hand_dom"/>
</dbReference>
<reference evidence="5 6" key="1">
    <citation type="journal article" date="2018" name="BMC Genomics">
        <title>Genomic comparison of Trypanosoma conorhini and Trypanosoma rangeli to Trypanosoma cruzi strains of high and low virulence.</title>
        <authorList>
            <person name="Bradwell K.R."/>
            <person name="Koparde V.N."/>
            <person name="Matveyev A.V."/>
            <person name="Serrano M.G."/>
            <person name="Alves J.M."/>
            <person name="Parikh H."/>
            <person name="Huang B."/>
            <person name="Lee V."/>
            <person name="Espinosa-Alvarez O."/>
            <person name="Ortiz P.A."/>
            <person name="Costa-Martins A.G."/>
            <person name="Teixeira M.M."/>
            <person name="Buck G.A."/>
        </authorList>
    </citation>
    <scope>NUCLEOTIDE SEQUENCE [LARGE SCALE GENOMIC DNA]</scope>
    <source>
        <strain evidence="5 6">025E</strain>
    </source>
</reference>
<dbReference type="PANTHER" id="PTHR34524:SF6">
    <property type="entry name" value="CALCYPHOSINE LIKE"/>
    <property type="match status" value="1"/>
</dbReference>
<keyword evidence="1" id="KW-0479">Metal-binding</keyword>
<dbReference type="InterPro" id="IPR051581">
    <property type="entry name" value="Ca-bind"/>
</dbReference>
<evidence type="ECO:0000313" key="6">
    <source>
        <dbReference type="Proteomes" id="UP000284403"/>
    </source>
</evidence>
<evidence type="ECO:0000256" key="3">
    <source>
        <dbReference type="ARBA" id="ARBA00022837"/>
    </source>
</evidence>
<organism evidence="5 6">
    <name type="scientific">Trypanosoma conorhini</name>
    <dbReference type="NCBI Taxonomy" id="83891"/>
    <lineage>
        <taxon>Eukaryota</taxon>
        <taxon>Discoba</taxon>
        <taxon>Euglenozoa</taxon>
        <taxon>Kinetoplastea</taxon>
        <taxon>Metakinetoplastina</taxon>
        <taxon>Trypanosomatida</taxon>
        <taxon>Trypanosomatidae</taxon>
        <taxon>Trypanosoma</taxon>
    </lineage>
</organism>
<dbReference type="GeneID" id="40318089"/>
<dbReference type="PROSITE" id="PS50222">
    <property type="entry name" value="EF_HAND_2"/>
    <property type="match status" value="1"/>
</dbReference>
<dbReference type="AlphaFoldDB" id="A0A3R7MPV7"/>
<dbReference type="PANTHER" id="PTHR34524">
    <property type="entry name" value="CALCYPHOSIN"/>
    <property type="match status" value="1"/>
</dbReference>
<dbReference type="GO" id="GO:0005509">
    <property type="term" value="F:calcium ion binding"/>
    <property type="evidence" value="ECO:0007669"/>
    <property type="project" value="InterPro"/>
</dbReference>
<keyword evidence="6" id="KW-1185">Reference proteome</keyword>
<protein>
    <recommendedName>
        <fullName evidence="4">EF-hand domain-containing protein</fullName>
    </recommendedName>
</protein>
<comment type="caution">
    <text evidence="5">The sequence shown here is derived from an EMBL/GenBank/DDBJ whole genome shotgun (WGS) entry which is preliminary data.</text>
</comment>
<keyword evidence="2" id="KW-0677">Repeat</keyword>
<keyword evidence="3" id="KW-0106">Calcium</keyword>
<sequence>MTVLYASKAKSTRFKAVVERARRLLLAGASGANAIRVLSRSLGIAVDAGGKLVEKATFVECLEQSGVPLDEKDVEAVMSVLDRKGDGTLDPVDFIAALRRDLTPVKSAWITRVWYQFKQNADGTIRIDDLVNAFNAAGDPAVVRGERSEEEVREEFQATFNTTTNPEGVLTRQEFEEYYSCVAGSCLDDASFLTLVRGVWPALAGNAGGPIEVASNKENICGATFTASQTALEKGDVNRVRQNAADLDALIRTKHRPAVMAKPLAARQLSLHLREKDAERTFFLTSGAFTEALWQQRLYIPRPDELLPVLDTKGEGSVDYLLYLTLLLPPLPPARRMMLERLWELFPKDTCGTIDALELHRRFQAKDGEEKNAFLSAWDVRRAIRRRLTLEELVEWYVPISDKIQLDNDFAVLLERQWGLV</sequence>
<proteinExistence type="predicted"/>
<dbReference type="SUPFAM" id="SSF47473">
    <property type="entry name" value="EF-hand"/>
    <property type="match status" value="2"/>
</dbReference>
<accession>A0A3R7MPV7</accession>
<feature type="domain" description="EF-hand" evidence="4">
    <location>
        <begin position="69"/>
        <end position="104"/>
    </location>
</feature>
<dbReference type="RefSeq" id="XP_029228589.1">
    <property type="nucleotide sequence ID" value="XM_029371388.1"/>
</dbReference>
<dbReference type="Proteomes" id="UP000284403">
    <property type="component" value="Unassembled WGS sequence"/>
</dbReference>
<evidence type="ECO:0000256" key="1">
    <source>
        <dbReference type="ARBA" id="ARBA00022723"/>
    </source>
</evidence>
<dbReference type="Gene3D" id="1.10.238.10">
    <property type="entry name" value="EF-hand"/>
    <property type="match status" value="3"/>
</dbReference>
<evidence type="ECO:0000259" key="4">
    <source>
        <dbReference type="PROSITE" id="PS50222"/>
    </source>
</evidence>
<dbReference type="EMBL" id="MKKU01000223">
    <property type="protein sequence ID" value="RNF18736.1"/>
    <property type="molecule type" value="Genomic_DNA"/>
</dbReference>
<evidence type="ECO:0000256" key="2">
    <source>
        <dbReference type="ARBA" id="ARBA00022737"/>
    </source>
</evidence>
<dbReference type="InterPro" id="IPR011992">
    <property type="entry name" value="EF-hand-dom_pair"/>
</dbReference>
<name>A0A3R7MPV7_9TRYP</name>
<gene>
    <name evidence="5" type="ORF">Tco025E_04478</name>
</gene>
<dbReference type="OrthoDB" id="444540at2759"/>
<dbReference type="Pfam" id="PF13499">
    <property type="entry name" value="EF-hand_7"/>
    <property type="match status" value="1"/>
</dbReference>